<evidence type="ECO:0000313" key="3">
    <source>
        <dbReference type="Proteomes" id="UP000007129"/>
    </source>
</evidence>
<sequence>MYLPTIIEPQFLTVQHIHSSIPTDQAQIPSQTKIAEREQLAKHREEHKAEKLILKQIQLEKTAQLAAERETRRKRGGENLGKPPVKRRKITIQVRAEAPEKATQKQKQASKNRLTATDSSAEVRGSGRNGSNQDGQVLGVSRTGRKIAPPRRYLD</sequence>
<reference evidence="2 3" key="1">
    <citation type="journal article" date="2012" name="BMC Genomics">
        <title>Tools to kill: Genome of one of the most destructive plant pathogenic fungi Macrophomina phaseolina.</title>
        <authorList>
            <person name="Islam M.S."/>
            <person name="Haque M.S."/>
            <person name="Islam M.M."/>
            <person name="Emdad E.M."/>
            <person name="Halim A."/>
            <person name="Hossen Q.M.M."/>
            <person name="Hossain M.Z."/>
            <person name="Ahmed B."/>
            <person name="Rahim S."/>
            <person name="Rahman M.S."/>
            <person name="Alam M.M."/>
            <person name="Hou S."/>
            <person name="Wan X."/>
            <person name="Saito J.A."/>
            <person name="Alam M."/>
        </authorList>
    </citation>
    <scope>NUCLEOTIDE SEQUENCE [LARGE SCALE GENOMIC DNA]</scope>
    <source>
        <strain evidence="2 3">MS6</strain>
    </source>
</reference>
<dbReference type="Proteomes" id="UP000007129">
    <property type="component" value="Unassembled WGS sequence"/>
</dbReference>
<evidence type="ECO:0000256" key="1">
    <source>
        <dbReference type="SAM" id="MobiDB-lite"/>
    </source>
</evidence>
<dbReference type="HOGENOM" id="CLU_1695836_0_0_1"/>
<proteinExistence type="predicted"/>
<name>K2RXF4_MACPH</name>
<comment type="caution">
    <text evidence="2">The sequence shown here is derived from an EMBL/GenBank/DDBJ whole genome shotgun (WGS) entry which is preliminary data.</text>
</comment>
<feature type="region of interest" description="Disordered" evidence="1">
    <location>
        <begin position="65"/>
        <end position="155"/>
    </location>
</feature>
<dbReference type="VEuPathDB" id="FungiDB:MPH_13954"/>
<dbReference type="AlphaFoldDB" id="K2RXF4"/>
<dbReference type="EMBL" id="AHHD01000792">
    <property type="protein sequence ID" value="EKG09060.1"/>
    <property type="molecule type" value="Genomic_DNA"/>
</dbReference>
<gene>
    <name evidence="2" type="ORF">MPH_13954</name>
</gene>
<evidence type="ECO:0000313" key="2">
    <source>
        <dbReference type="EMBL" id="EKG09060.1"/>
    </source>
</evidence>
<dbReference type="OrthoDB" id="3795213at2759"/>
<feature type="compositionally biased region" description="Polar residues" evidence="1">
    <location>
        <begin position="105"/>
        <end position="120"/>
    </location>
</feature>
<organism evidence="2 3">
    <name type="scientific">Macrophomina phaseolina (strain MS6)</name>
    <name type="common">Charcoal rot fungus</name>
    <dbReference type="NCBI Taxonomy" id="1126212"/>
    <lineage>
        <taxon>Eukaryota</taxon>
        <taxon>Fungi</taxon>
        <taxon>Dikarya</taxon>
        <taxon>Ascomycota</taxon>
        <taxon>Pezizomycotina</taxon>
        <taxon>Dothideomycetes</taxon>
        <taxon>Dothideomycetes incertae sedis</taxon>
        <taxon>Botryosphaeriales</taxon>
        <taxon>Botryosphaeriaceae</taxon>
        <taxon>Macrophomina</taxon>
    </lineage>
</organism>
<accession>K2RXF4</accession>
<dbReference type="InParanoid" id="K2RXF4"/>
<protein>
    <submittedName>
        <fullName evidence="2">Major facilitator superfamily</fullName>
    </submittedName>
</protein>